<accession>A0ACC1BB32</accession>
<name>A0ACC1BB32_9ROSI</name>
<evidence type="ECO:0000313" key="1">
    <source>
        <dbReference type="EMBL" id="KAJ0096176.1"/>
    </source>
</evidence>
<gene>
    <name evidence="1" type="ORF">Patl1_15854</name>
</gene>
<evidence type="ECO:0000313" key="2">
    <source>
        <dbReference type="Proteomes" id="UP001164250"/>
    </source>
</evidence>
<reference evidence="2" key="1">
    <citation type="journal article" date="2023" name="G3 (Bethesda)">
        <title>Genome assembly and association tests identify interacting loci associated with vigor, precocity, and sex in interspecific pistachio rootstocks.</title>
        <authorList>
            <person name="Palmer W."/>
            <person name="Jacygrad E."/>
            <person name="Sagayaradj S."/>
            <person name="Cavanaugh K."/>
            <person name="Han R."/>
            <person name="Bertier L."/>
            <person name="Beede B."/>
            <person name="Kafkas S."/>
            <person name="Golino D."/>
            <person name="Preece J."/>
            <person name="Michelmore R."/>
        </authorList>
    </citation>
    <scope>NUCLEOTIDE SEQUENCE [LARGE SCALE GENOMIC DNA]</scope>
</reference>
<keyword evidence="2" id="KW-1185">Reference proteome</keyword>
<dbReference type="Proteomes" id="UP001164250">
    <property type="component" value="Chromosome 6"/>
</dbReference>
<protein>
    <submittedName>
        <fullName evidence="1">Uncharacterized protein</fullName>
    </submittedName>
</protein>
<comment type="caution">
    <text evidence="1">The sequence shown here is derived from an EMBL/GenBank/DDBJ whole genome shotgun (WGS) entry which is preliminary data.</text>
</comment>
<sequence>MGSLMVMSVKALGIALKLTFSRMNQFIYFQTWLFTVVVAVCCVMQINYLNRALYTFKTSVISPVYYVTFTTLTILASMIMFKDWDSQNASQIVTQLCGFVTIIYGTFLLHRSRDLESKPESESPVIAAPHPRPSSSKV</sequence>
<proteinExistence type="predicted"/>
<organism evidence="1 2">
    <name type="scientific">Pistacia atlantica</name>
    <dbReference type="NCBI Taxonomy" id="434234"/>
    <lineage>
        <taxon>Eukaryota</taxon>
        <taxon>Viridiplantae</taxon>
        <taxon>Streptophyta</taxon>
        <taxon>Embryophyta</taxon>
        <taxon>Tracheophyta</taxon>
        <taxon>Spermatophyta</taxon>
        <taxon>Magnoliopsida</taxon>
        <taxon>eudicotyledons</taxon>
        <taxon>Gunneridae</taxon>
        <taxon>Pentapetalae</taxon>
        <taxon>rosids</taxon>
        <taxon>malvids</taxon>
        <taxon>Sapindales</taxon>
        <taxon>Anacardiaceae</taxon>
        <taxon>Pistacia</taxon>
    </lineage>
</organism>
<dbReference type="EMBL" id="CM047902">
    <property type="protein sequence ID" value="KAJ0096176.1"/>
    <property type="molecule type" value="Genomic_DNA"/>
</dbReference>